<evidence type="ECO:0000259" key="3">
    <source>
        <dbReference type="Pfam" id="PF22467"/>
    </source>
</evidence>
<organism evidence="4 5">
    <name type="scientific">Caenorhabditis japonica</name>
    <dbReference type="NCBI Taxonomy" id="281687"/>
    <lineage>
        <taxon>Eukaryota</taxon>
        <taxon>Metazoa</taxon>
        <taxon>Ecdysozoa</taxon>
        <taxon>Nematoda</taxon>
        <taxon>Chromadorea</taxon>
        <taxon>Rhabditida</taxon>
        <taxon>Rhabditina</taxon>
        <taxon>Rhabditomorpha</taxon>
        <taxon>Rhabditoidea</taxon>
        <taxon>Rhabditidae</taxon>
        <taxon>Peloderinae</taxon>
        <taxon>Caenorhabditis</taxon>
    </lineage>
</organism>
<keyword evidence="5" id="KW-1185">Reference proteome</keyword>
<dbReference type="GO" id="GO:0007283">
    <property type="term" value="P:spermatogenesis"/>
    <property type="evidence" value="ECO:0007669"/>
    <property type="project" value="EnsemblMetazoa"/>
</dbReference>
<reference evidence="5" key="1">
    <citation type="submission" date="2010-08" db="EMBL/GenBank/DDBJ databases">
        <authorList>
            <consortium name="Caenorhabditis japonica Sequencing Consortium"/>
            <person name="Wilson R.K."/>
        </authorList>
    </citation>
    <scope>NUCLEOTIDE SEQUENCE [LARGE SCALE GENOMIC DNA]</scope>
    <source>
        <strain evidence="5">DF5081</strain>
    </source>
</reference>
<feature type="compositionally biased region" description="Basic and acidic residues" evidence="1">
    <location>
        <begin position="526"/>
        <end position="535"/>
    </location>
</feature>
<dbReference type="EnsemblMetazoa" id="CJA20162.1">
    <property type="protein sequence ID" value="CJA20162.1"/>
    <property type="gene ID" value="WBGene00175733"/>
</dbReference>
<dbReference type="GO" id="GO:0040025">
    <property type="term" value="P:vulval development"/>
    <property type="evidence" value="ECO:0007669"/>
    <property type="project" value="EnsemblMetazoa"/>
</dbReference>
<dbReference type="GO" id="GO:0000280">
    <property type="term" value="P:nuclear division"/>
    <property type="evidence" value="ECO:0007669"/>
    <property type="project" value="EnsemblMetazoa"/>
</dbReference>
<dbReference type="Pfam" id="PF22801">
    <property type="entry name" value="KH_GLD-3_1st"/>
    <property type="match status" value="1"/>
</dbReference>
<dbReference type="GO" id="GO:0010628">
    <property type="term" value="P:positive regulation of gene expression"/>
    <property type="evidence" value="ECO:0007669"/>
    <property type="project" value="EnsemblMetazoa"/>
</dbReference>
<feature type="compositionally biased region" description="Basic and acidic residues" evidence="1">
    <location>
        <begin position="384"/>
        <end position="396"/>
    </location>
</feature>
<sequence>MGEQSRDSEADEAASFNPFLRSAVEYDAAARLQMAEEIASARRLTVSPLLKDIITKPENFFQHCQQSTKMVENAEQRRFVSFNTKREAQIQLKRAEGLPLPTKIPMIEINPTRVTLSLEFESQYYPLMTNDYGDHENVASIMKQTNTLIQLPDQFSVGAPPDPFVQQVNITGFYSDVDRARKLMRENCHVSVYMSLSAMKISTPDLQKSVKENTIPNVEISFIETSSNGEGKPIYHLRFTSRVKREEDLVKAASEISKRAFESESPPEDLFSIHFTLSTFHVEHVVGLSSTKLLMEKLGVVAPQPDDYDRSFWHNFLDGCFFSFQMPCRGEAADTAFSTRRNRSASLTSHHSKRSRSNHKGRINAETEADHRSHSRAPSTSDSASRKDHIDQESAQREFSAASLVNIPFYSYPHPVVYHHQLEMMKAAQPGFQPAFYLPANVSYFNHPLAAFVRPEYLHMIPPEAIIPTTFQQGFSNQEIDHHSESTATTQRIQQSHRKHTSRGARTVSMSRHETSPVPRQPRVYEQVREDDARSSTRSASRRTSVSGEDMPFGNFDEKGYDRHFPRHSHPQQTTRFTKDESLRLKTGSRGDVQSKRLPLHRGTNQEFRGGGASDQLQFQTTHHLQLKTNEMDLEHERLFTQDNSQIEENLPSGNFEPQMMDGDFVQRLFSSASLNSPFERRSRAASCNLEKEEQSARFTDSSEFAYSSIDHPGSQQSRSIDNYRMRAVPVTKTMLEPRMRTERGLNKVNLEIRGKHFETSLMPLHHEHYPQNNVLFGTLYRIDPLKLIASVGLKEKLPRIHERQFNDVLMDKEKEMADAANKDVESTVVPEPSFEASSTMDLAFRSERSSENV</sequence>
<dbReference type="GO" id="GO:0009792">
    <property type="term" value="P:embryo development ending in birth or egg hatching"/>
    <property type="evidence" value="ECO:0007669"/>
    <property type="project" value="EnsemblMetazoa"/>
</dbReference>
<dbReference type="GO" id="GO:0043186">
    <property type="term" value="C:P granule"/>
    <property type="evidence" value="ECO:0007669"/>
    <property type="project" value="EnsemblMetazoa"/>
</dbReference>
<feature type="compositionally biased region" description="Polar residues" evidence="1">
    <location>
        <begin position="339"/>
        <end position="348"/>
    </location>
</feature>
<dbReference type="GO" id="GO:0180011">
    <property type="term" value="P:cytosolic mRNA polyadenylation"/>
    <property type="evidence" value="ECO:0007669"/>
    <property type="project" value="EnsemblMetazoa"/>
</dbReference>
<proteinExistence type="predicted"/>
<dbReference type="Gene3D" id="3.30.310.270">
    <property type="match status" value="2"/>
</dbReference>
<feature type="region of interest" description="Disordered" evidence="1">
    <location>
        <begin position="479"/>
        <end position="555"/>
    </location>
</feature>
<dbReference type="GO" id="GO:0019904">
    <property type="term" value="F:protein domain specific binding"/>
    <property type="evidence" value="ECO:0007669"/>
    <property type="project" value="EnsemblMetazoa"/>
</dbReference>
<feature type="compositionally biased region" description="Basic and acidic residues" evidence="1">
    <location>
        <begin position="363"/>
        <end position="372"/>
    </location>
</feature>
<evidence type="ECO:0000313" key="4">
    <source>
        <dbReference type="EnsemblMetazoa" id="CJA20162.1"/>
    </source>
</evidence>
<protein>
    <recommendedName>
        <fullName evidence="6">GLD-3 KH5 domain-containing protein</fullName>
    </recommendedName>
</protein>
<dbReference type="AlphaFoldDB" id="A0A8R1E450"/>
<dbReference type="GO" id="GO:0045836">
    <property type="term" value="P:positive regulation of meiotic nuclear division"/>
    <property type="evidence" value="ECO:0007669"/>
    <property type="project" value="EnsemblMetazoa"/>
</dbReference>
<evidence type="ECO:0000313" key="5">
    <source>
        <dbReference type="Proteomes" id="UP000005237"/>
    </source>
</evidence>
<accession>A0A8R1E450</accession>
<dbReference type="GO" id="GO:0031379">
    <property type="term" value="C:RNA-directed RNA polymerase complex"/>
    <property type="evidence" value="ECO:0007669"/>
    <property type="project" value="EnsemblMetazoa"/>
</dbReference>
<name>A0A8R1E450_CAEJA</name>
<dbReference type="GO" id="GO:0040018">
    <property type="term" value="P:positive regulation of multicellular organism growth"/>
    <property type="evidence" value="ECO:0007669"/>
    <property type="project" value="EnsemblMetazoa"/>
</dbReference>
<feature type="region of interest" description="Disordered" evidence="1">
    <location>
        <begin position="817"/>
        <end position="854"/>
    </location>
</feature>
<evidence type="ECO:0000256" key="1">
    <source>
        <dbReference type="SAM" id="MobiDB-lite"/>
    </source>
</evidence>
<feature type="compositionally biased region" description="Basic and acidic residues" evidence="1">
    <location>
        <begin position="845"/>
        <end position="854"/>
    </location>
</feature>
<feature type="domain" description="GLD-3 KH3" evidence="3">
    <location>
        <begin position="271"/>
        <end position="297"/>
    </location>
</feature>
<feature type="compositionally biased region" description="Low complexity" evidence="1">
    <location>
        <begin position="536"/>
        <end position="545"/>
    </location>
</feature>
<dbReference type="GO" id="GO:0042006">
    <property type="term" value="P:masculinization of hermaphroditic germ-line"/>
    <property type="evidence" value="ECO:0007669"/>
    <property type="project" value="EnsemblMetazoa"/>
</dbReference>
<feature type="domain" description="Defective in germ line development protein 3 KH3" evidence="2">
    <location>
        <begin position="188"/>
        <end position="254"/>
    </location>
</feature>
<dbReference type="InterPro" id="IPR049309">
    <property type="entry name" value="GLD-3_KH3"/>
</dbReference>
<feature type="compositionally biased region" description="Basic and acidic residues" evidence="1">
    <location>
        <begin position="817"/>
        <end position="826"/>
    </location>
</feature>
<dbReference type="GO" id="GO:0042078">
    <property type="term" value="P:germ-line stem cell division"/>
    <property type="evidence" value="ECO:0007669"/>
    <property type="project" value="EnsemblMetazoa"/>
</dbReference>
<dbReference type="Pfam" id="PF22467">
    <property type="entry name" value="KH_GLD-3_3rd"/>
    <property type="match status" value="1"/>
</dbReference>
<feature type="compositionally biased region" description="Basic residues" evidence="1">
    <location>
        <begin position="350"/>
        <end position="362"/>
    </location>
</feature>
<evidence type="ECO:0008006" key="6">
    <source>
        <dbReference type="Google" id="ProtNLM"/>
    </source>
</evidence>
<feature type="region of interest" description="Disordered" evidence="1">
    <location>
        <begin position="339"/>
        <end position="397"/>
    </location>
</feature>
<dbReference type="Proteomes" id="UP000005237">
    <property type="component" value="Unassembled WGS sequence"/>
</dbReference>
<evidence type="ECO:0000259" key="2">
    <source>
        <dbReference type="Pfam" id="PF21482"/>
    </source>
</evidence>
<reference evidence="4" key="2">
    <citation type="submission" date="2022-06" db="UniProtKB">
        <authorList>
            <consortium name="EnsemblMetazoa"/>
        </authorList>
    </citation>
    <scope>IDENTIFICATION</scope>
    <source>
        <strain evidence="4">DF5081</strain>
    </source>
</reference>
<dbReference type="InterPro" id="IPR055003">
    <property type="entry name" value="KH-I_CeGLD3_3rd"/>
</dbReference>
<dbReference type="Pfam" id="PF21482">
    <property type="entry name" value="KH_GLD-3_2nd"/>
    <property type="match status" value="1"/>
</dbReference>
<dbReference type="GO" id="GO:1990749">
    <property type="term" value="F:polynucleotide adenylyltransferase activator activity"/>
    <property type="evidence" value="ECO:0007669"/>
    <property type="project" value="EnsemblMetazoa"/>
</dbReference>
<dbReference type="GO" id="GO:0000281">
    <property type="term" value="P:mitotic cytokinesis"/>
    <property type="evidence" value="ECO:0007669"/>
    <property type="project" value="EnsemblMetazoa"/>
</dbReference>